<keyword evidence="2" id="KW-1133">Transmembrane helix</keyword>
<feature type="compositionally biased region" description="Acidic residues" evidence="1">
    <location>
        <begin position="438"/>
        <end position="450"/>
    </location>
</feature>
<feature type="compositionally biased region" description="Basic and acidic residues" evidence="1">
    <location>
        <begin position="473"/>
        <end position="488"/>
    </location>
</feature>
<feature type="compositionally biased region" description="Acidic residues" evidence="1">
    <location>
        <begin position="326"/>
        <end position="367"/>
    </location>
</feature>
<dbReference type="Proteomes" id="UP000476310">
    <property type="component" value="Unassembled WGS sequence"/>
</dbReference>
<dbReference type="RefSeq" id="WP_164430350.1">
    <property type="nucleotide sequence ID" value="NZ_JAAIKT010000030.1"/>
</dbReference>
<keyword evidence="2" id="KW-0472">Membrane</keyword>
<feature type="region of interest" description="Disordered" evidence="1">
    <location>
        <begin position="198"/>
        <end position="488"/>
    </location>
</feature>
<evidence type="ECO:0008006" key="6">
    <source>
        <dbReference type="Google" id="ProtNLM"/>
    </source>
</evidence>
<accession>A0A6G4AL60</accession>
<feature type="signal peptide" evidence="3">
    <location>
        <begin position="1"/>
        <end position="31"/>
    </location>
</feature>
<reference evidence="4" key="1">
    <citation type="submission" date="2020-02" db="EMBL/GenBank/DDBJ databases">
        <title>A new Streptomyces sp. for controlling soil-borne diseases.</title>
        <authorList>
            <person name="Li X."/>
            <person name="Tian Y."/>
            <person name="Gao K."/>
        </authorList>
    </citation>
    <scope>NUCLEOTIDE SEQUENCE [LARGE SCALE GENOMIC DNA]</scope>
    <source>
        <strain evidence="4">0250</strain>
    </source>
</reference>
<dbReference type="InterPro" id="IPR050972">
    <property type="entry name" value="SDr-like"/>
</dbReference>
<feature type="chain" id="PRO_5026235040" description="LPXTG cell wall anchor domain-containing protein" evidence="3">
    <location>
        <begin position="32"/>
        <end position="528"/>
    </location>
</feature>
<keyword evidence="3" id="KW-0732">Signal</keyword>
<evidence type="ECO:0000256" key="1">
    <source>
        <dbReference type="SAM" id="MobiDB-lite"/>
    </source>
</evidence>
<dbReference type="EMBL" id="JAAIKT010000030">
    <property type="protein sequence ID" value="NEW73361.1"/>
    <property type="molecule type" value="Genomic_DNA"/>
</dbReference>
<keyword evidence="5" id="KW-1185">Reference proteome</keyword>
<organism evidence="4 5">
    <name type="scientific">Streptomyces rhizosphaericus</name>
    <dbReference type="NCBI Taxonomy" id="114699"/>
    <lineage>
        <taxon>Bacteria</taxon>
        <taxon>Bacillati</taxon>
        <taxon>Actinomycetota</taxon>
        <taxon>Actinomycetes</taxon>
        <taxon>Kitasatosporales</taxon>
        <taxon>Streptomycetaceae</taxon>
        <taxon>Streptomyces</taxon>
        <taxon>Streptomyces violaceusniger group</taxon>
    </lineage>
</organism>
<dbReference type="PANTHER" id="PTHR34403">
    <property type="entry name" value="TOL-PAL SYSTEM PROTEIN TOLA"/>
    <property type="match status" value="1"/>
</dbReference>
<gene>
    <name evidence="4" type="ORF">G4H13_23990</name>
</gene>
<feature type="compositionally biased region" description="Low complexity" evidence="1">
    <location>
        <begin position="198"/>
        <end position="224"/>
    </location>
</feature>
<feature type="compositionally biased region" description="Low complexity" evidence="1">
    <location>
        <begin position="426"/>
        <end position="437"/>
    </location>
</feature>
<feature type="compositionally biased region" description="Low complexity" evidence="1">
    <location>
        <begin position="244"/>
        <end position="257"/>
    </location>
</feature>
<name>A0A6G4AL60_9ACTN</name>
<feature type="transmembrane region" description="Helical" evidence="2">
    <location>
        <begin position="500"/>
        <end position="521"/>
    </location>
</feature>
<proteinExistence type="predicted"/>
<dbReference type="AlphaFoldDB" id="A0A6G4AL60"/>
<feature type="compositionally biased region" description="Low complexity" evidence="1">
    <location>
        <begin position="392"/>
        <end position="404"/>
    </location>
</feature>
<keyword evidence="2" id="KW-0812">Transmembrane</keyword>
<evidence type="ECO:0000313" key="5">
    <source>
        <dbReference type="Proteomes" id="UP000476310"/>
    </source>
</evidence>
<evidence type="ECO:0000256" key="3">
    <source>
        <dbReference type="SAM" id="SignalP"/>
    </source>
</evidence>
<sequence length="528" mass="53793">MRLPTALSLRAVLPAAALAFAPALYGVPAYAAEAEPAACGDRNASDFPIEAHLRGGPDQYALGGGWRGWHLELRNATDTGCRAIHPIAVLVDQARQLRPRHIGFEFLDPAADGGATWRTVSFQTTDEDENIGVFEDHFKGFTVPAHKTVDVQVRTRFTADAPEGSVTANAIAVQRRADDGDWVGQSNDYVFRIGGAAATGTSTGSGTDAGTAGTDTGTGTVAGTKGPDAGTRTRAATRSGGLTETGTDTGVGAGAATDGDDETTPAPEPTTRSKRPTATSSRTAEETEETETPSAAPSRKPSATRSPGATHKESSPAAVPPRADSDVDADTEADADADVGVDTDVDTDTDTDTELGADVDTDMDTDLGADTGSDLGSDLGSDSDADADTGTDAEAGTDTGTDSDTGTDLDEGLDTDPGTDTDLGTETDPGTDTGLGTETDDPGAEADLGTETDPGTETGREPQAEPSTGTGGDGRHEEDGGHEREHERIPELAATGRHTALLAGLGVISAALVTCGTVLVVKSRRSGV</sequence>
<feature type="compositionally biased region" description="Acidic residues" evidence="1">
    <location>
        <begin position="405"/>
        <end position="425"/>
    </location>
</feature>
<comment type="caution">
    <text evidence="4">The sequence shown here is derived from an EMBL/GenBank/DDBJ whole genome shotgun (WGS) entry which is preliminary data.</text>
</comment>
<feature type="compositionally biased region" description="Acidic residues" evidence="1">
    <location>
        <begin position="381"/>
        <end position="391"/>
    </location>
</feature>
<feature type="compositionally biased region" description="Low complexity" evidence="1">
    <location>
        <begin position="368"/>
        <end position="380"/>
    </location>
</feature>
<dbReference type="PANTHER" id="PTHR34403:SF14">
    <property type="entry name" value="OS05G0225800 PROTEIN"/>
    <property type="match status" value="1"/>
</dbReference>
<protein>
    <recommendedName>
        <fullName evidence="6">LPXTG cell wall anchor domain-containing protein</fullName>
    </recommendedName>
</protein>
<evidence type="ECO:0000256" key="2">
    <source>
        <dbReference type="SAM" id="Phobius"/>
    </source>
</evidence>
<evidence type="ECO:0000313" key="4">
    <source>
        <dbReference type="EMBL" id="NEW73361.1"/>
    </source>
</evidence>